<dbReference type="FunFam" id="2.20.25.420:FF:000002">
    <property type="entry name" value="Zinc finger protein ZPR1"/>
    <property type="match status" value="1"/>
</dbReference>
<evidence type="ECO:0000256" key="5">
    <source>
        <dbReference type="ARBA" id="ARBA00022771"/>
    </source>
</evidence>
<evidence type="ECO:0000256" key="3">
    <source>
        <dbReference type="ARBA" id="ARBA00022723"/>
    </source>
</evidence>
<evidence type="ECO:0000256" key="6">
    <source>
        <dbReference type="ARBA" id="ARBA00022833"/>
    </source>
</evidence>
<keyword evidence="5" id="KW-0863">Zinc-finger</keyword>
<evidence type="ECO:0000259" key="10">
    <source>
        <dbReference type="SMART" id="SM00709"/>
    </source>
</evidence>
<keyword evidence="7" id="KW-0539">Nucleus</keyword>
<dbReference type="HOGENOM" id="CLU_024138_1_0_1"/>
<feature type="region of interest" description="Disordered" evidence="9">
    <location>
        <begin position="1"/>
        <end position="38"/>
    </location>
</feature>
<dbReference type="InterPro" id="IPR042452">
    <property type="entry name" value="ZPR1_Znf1/2"/>
</dbReference>
<sequence length="501" mass="55683">MASNENFPSIGALAERTDALEERDDQADPTQADNDEERPLQEIESLCMVCNEQGITRLMLVSIPYFKEVIVSSFRCQHCGNTNNEIQSAGTIRDFGLIYTVKVLVASDLNRQLVKSPFCTITVPEIELTIPPSRGNLTTIEGLLSGVIDDLSPEQPLRRIQTPEAYEKIQAMIDRLREVIPEEKEGETDAERALRESPDRTFPPITVKLEDPSGNSFVEFVGSMSDPKWNMREYKRSREDNVLLGLASEDGTSNAQSGSNAEQPGEKPDMDEVFVFPGVCSSCSRPLDTKMKRVNIPYFKEIIIMSTNCEACGYRDNEVKSSGAVSSQGKRIILKVQDTDDLSRDILKSETCGLTIPDIDLVLTAGTLGGRFTTIEGVLDQVYDELSGKLFGDSGTKNKDNQAFQDFLTNLKDVKSAERPFTLILDDPLSNSYIQNLYAPDPDPNMTIEMYDRTKEQNDDLGLSDMKVEGYENDSDEIGPGHSLQAVKEEPEVEIAQDKAL</sequence>
<name>A0A0C3BSB1_SERVB</name>
<protein>
    <recommendedName>
        <fullName evidence="10">Zinc finger ZPR1-type domain-containing protein</fullName>
    </recommendedName>
</protein>
<reference evidence="12" key="2">
    <citation type="submission" date="2015-01" db="EMBL/GenBank/DDBJ databases">
        <title>Evolutionary Origins and Diversification of the Mycorrhizal Mutualists.</title>
        <authorList>
            <consortium name="DOE Joint Genome Institute"/>
            <consortium name="Mycorrhizal Genomics Consortium"/>
            <person name="Kohler A."/>
            <person name="Kuo A."/>
            <person name="Nagy L.G."/>
            <person name="Floudas D."/>
            <person name="Copeland A."/>
            <person name="Barry K.W."/>
            <person name="Cichocki N."/>
            <person name="Veneault-Fourrey C."/>
            <person name="LaButti K."/>
            <person name="Lindquist E.A."/>
            <person name="Lipzen A."/>
            <person name="Lundell T."/>
            <person name="Morin E."/>
            <person name="Murat C."/>
            <person name="Riley R."/>
            <person name="Ohm R."/>
            <person name="Sun H."/>
            <person name="Tunlid A."/>
            <person name="Henrissat B."/>
            <person name="Grigoriev I.V."/>
            <person name="Hibbett D.S."/>
            <person name="Martin F."/>
        </authorList>
    </citation>
    <scope>NUCLEOTIDE SEQUENCE [LARGE SCALE GENOMIC DNA]</scope>
    <source>
        <strain evidence="12">MAFF 305830</strain>
    </source>
</reference>
<dbReference type="SMART" id="SM00709">
    <property type="entry name" value="Zpr1"/>
    <property type="match status" value="2"/>
</dbReference>
<dbReference type="Gene3D" id="2.60.120.1040">
    <property type="entry name" value="ZPR1, A/B domain"/>
    <property type="match status" value="2"/>
</dbReference>
<dbReference type="InterPro" id="IPR004457">
    <property type="entry name" value="Znf_ZPR1"/>
</dbReference>
<dbReference type="GO" id="GO:0005634">
    <property type="term" value="C:nucleus"/>
    <property type="evidence" value="ECO:0007669"/>
    <property type="project" value="UniProtKB-SubCell"/>
</dbReference>
<dbReference type="InterPro" id="IPR042451">
    <property type="entry name" value="ZPR1_A/B_dom"/>
</dbReference>
<evidence type="ECO:0000256" key="7">
    <source>
        <dbReference type="ARBA" id="ARBA00023242"/>
    </source>
</evidence>
<keyword evidence="6" id="KW-0862">Zinc</keyword>
<dbReference type="FunFam" id="2.20.25.420:FF:000001">
    <property type="entry name" value="Zinc finger protein ZPR1"/>
    <property type="match status" value="1"/>
</dbReference>
<accession>A0A0C3BSB1</accession>
<evidence type="ECO:0000256" key="2">
    <source>
        <dbReference type="ARBA" id="ARBA00008354"/>
    </source>
</evidence>
<feature type="domain" description="Zinc finger ZPR1-type" evidence="10">
    <location>
        <begin position="45"/>
        <end position="220"/>
    </location>
</feature>
<dbReference type="PANTHER" id="PTHR10876:SF0">
    <property type="entry name" value="ZINC FINGER PROTEIN ZPR1"/>
    <property type="match status" value="1"/>
</dbReference>
<dbReference type="Proteomes" id="UP000054097">
    <property type="component" value="Unassembled WGS sequence"/>
</dbReference>
<feature type="region of interest" description="Disordered" evidence="9">
    <location>
        <begin position="247"/>
        <end position="270"/>
    </location>
</feature>
<dbReference type="Pfam" id="PF03367">
    <property type="entry name" value="Zn_ribbon_ZPR1"/>
    <property type="match status" value="2"/>
</dbReference>
<dbReference type="OrthoDB" id="308464at2759"/>
<feature type="compositionally biased region" description="Polar residues" evidence="9">
    <location>
        <begin position="250"/>
        <end position="262"/>
    </location>
</feature>
<feature type="domain" description="Zinc finger ZPR1-type" evidence="10">
    <location>
        <begin position="278"/>
        <end position="436"/>
    </location>
</feature>
<dbReference type="PANTHER" id="PTHR10876">
    <property type="entry name" value="ZINC FINGER PROTEIN ZPR1"/>
    <property type="match status" value="1"/>
</dbReference>
<dbReference type="FunFam" id="2.60.120.1040:FF:000001">
    <property type="entry name" value="Zinc finger protein ZPR1"/>
    <property type="match status" value="1"/>
</dbReference>
<dbReference type="InterPro" id="IPR056180">
    <property type="entry name" value="ZPR1_jr_dom"/>
</dbReference>
<dbReference type="InterPro" id="IPR040141">
    <property type="entry name" value="ZPR1"/>
</dbReference>
<keyword evidence="12" id="KW-1185">Reference proteome</keyword>
<dbReference type="EMBL" id="KN824277">
    <property type="protein sequence ID" value="KIM34281.1"/>
    <property type="molecule type" value="Genomic_DNA"/>
</dbReference>
<evidence type="ECO:0000256" key="8">
    <source>
        <dbReference type="ARBA" id="ARBA00054139"/>
    </source>
</evidence>
<dbReference type="GO" id="GO:0008270">
    <property type="term" value="F:zinc ion binding"/>
    <property type="evidence" value="ECO:0007669"/>
    <property type="project" value="UniProtKB-KW"/>
</dbReference>
<evidence type="ECO:0000313" key="12">
    <source>
        <dbReference type="Proteomes" id="UP000054097"/>
    </source>
</evidence>
<comment type="subcellular location">
    <subcellularLocation>
        <location evidence="1">Nucleus</location>
    </subcellularLocation>
</comment>
<dbReference type="NCBIfam" id="TIGR00310">
    <property type="entry name" value="ZPR1_znf"/>
    <property type="match status" value="2"/>
</dbReference>
<dbReference type="STRING" id="933852.A0A0C3BSB1"/>
<dbReference type="AlphaFoldDB" id="A0A0C3BSB1"/>
<keyword evidence="3" id="KW-0479">Metal-binding</keyword>
<evidence type="ECO:0000256" key="9">
    <source>
        <dbReference type="SAM" id="MobiDB-lite"/>
    </source>
</evidence>
<keyword evidence="4" id="KW-0677">Repeat</keyword>
<organism evidence="11 12">
    <name type="scientific">Serendipita vermifera MAFF 305830</name>
    <dbReference type="NCBI Taxonomy" id="933852"/>
    <lineage>
        <taxon>Eukaryota</taxon>
        <taxon>Fungi</taxon>
        <taxon>Dikarya</taxon>
        <taxon>Basidiomycota</taxon>
        <taxon>Agaricomycotina</taxon>
        <taxon>Agaricomycetes</taxon>
        <taxon>Sebacinales</taxon>
        <taxon>Serendipitaceae</taxon>
        <taxon>Serendipita</taxon>
    </lineage>
</organism>
<feature type="region of interest" description="Disordered" evidence="9">
    <location>
        <begin position="460"/>
        <end position="501"/>
    </location>
</feature>
<evidence type="ECO:0000313" key="11">
    <source>
        <dbReference type="EMBL" id="KIM34281.1"/>
    </source>
</evidence>
<reference evidence="11 12" key="1">
    <citation type="submission" date="2014-04" db="EMBL/GenBank/DDBJ databases">
        <authorList>
            <consortium name="DOE Joint Genome Institute"/>
            <person name="Kuo A."/>
            <person name="Zuccaro A."/>
            <person name="Kohler A."/>
            <person name="Nagy L.G."/>
            <person name="Floudas D."/>
            <person name="Copeland A."/>
            <person name="Barry K.W."/>
            <person name="Cichocki N."/>
            <person name="Veneault-Fourrey C."/>
            <person name="LaButti K."/>
            <person name="Lindquist E.A."/>
            <person name="Lipzen A."/>
            <person name="Lundell T."/>
            <person name="Morin E."/>
            <person name="Murat C."/>
            <person name="Sun H."/>
            <person name="Tunlid A."/>
            <person name="Henrissat B."/>
            <person name="Grigoriev I.V."/>
            <person name="Hibbett D.S."/>
            <person name="Martin F."/>
            <person name="Nordberg H.P."/>
            <person name="Cantor M.N."/>
            <person name="Hua S.X."/>
        </authorList>
    </citation>
    <scope>NUCLEOTIDE SEQUENCE [LARGE SCALE GENOMIC DNA]</scope>
    <source>
        <strain evidence="11 12">MAFF 305830</strain>
    </source>
</reference>
<evidence type="ECO:0000256" key="1">
    <source>
        <dbReference type="ARBA" id="ARBA00004123"/>
    </source>
</evidence>
<proteinExistence type="inferred from homology"/>
<comment type="function">
    <text evidence="8">Acts as a protein folding chaperone for elongation factor 1-alpha.</text>
</comment>
<dbReference type="Pfam" id="PF22794">
    <property type="entry name" value="jr-ZPR1"/>
    <property type="match status" value="2"/>
</dbReference>
<dbReference type="Gene3D" id="2.20.25.420">
    <property type="entry name" value="ZPR1, zinc finger domain"/>
    <property type="match status" value="2"/>
</dbReference>
<evidence type="ECO:0000256" key="4">
    <source>
        <dbReference type="ARBA" id="ARBA00022737"/>
    </source>
</evidence>
<comment type="similarity">
    <text evidence="2">Belongs to the ZPR1 family.</text>
</comment>
<gene>
    <name evidence="11" type="ORF">M408DRAFT_303424</name>
</gene>